<dbReference type="PANTHER" id="PTHR43685">
    <property type="entry name" value="GLYCOSYLTRANSFERASE"/>
    <property type="match status" value="1"/>
</dbReference>
<dbReference type="InterPro" id="IPR029044">
    <property type="entry name" value="Nucleotide-diphossugar_trans"/>
</dbReference>
<dbReference type="PATRIC" id="fig|431306.5.peg.74"/>
<dbReference type="SUPFAM" id="SSF53448">
    <property type="entry name" value="Nucleotide-diphospho-sugar transferases"/>
    <property type="match status" value="1"/>
</dbReference>
<reference evidence="3 5" key="3">
    <citation type="journal article" date="2020" name="Int. J. Syst. Evol. Microbiol.">
        <title>Novel acetic acid bacteria from cider fermentations: Acetobacter conturbans sp. nov. and Acetobacter fallax sp. nov.</title>
        <authorList>
            <person name="Sombolestani A.S."/>
            <person name="Cleenwerck I."/>
            <person name="Cnockaert M."/>
            <person name="Borremans W."/>
            <person name="Wieme A.D."/>
            <person name="De Vuyst L."/>
            <person name="Vandamme P."/>
        </authorList>
    </citation>
    <scope>NUCLEOTIDE SEQUENCE [LARGE SCALE GENOMIC DNA]</scope>
    <source>
        <strain evidence="3 5">LMG 23848</strain>
    </source>
</reference>
<protein>
    <submittedName>
        <fullName evidence="2">Glycosyl transferase GT2 family</fullName>
        <ecNumber evidence="2">2.4.1.-</ecNumber>
    </submittedName>
    <submittedName>
        <fullName evidence="3">Glycosyltransferase</fullName>
    </submittedName>
</protein>
<reference evidence="2" key="1">
    <citation type="submission" date="2014-09" db="EMBL/GenBank/DDBJ databases">
        <authorList>
            <person name="Magalhaes I.L.F."/>
            <person name="Oliveira U."/>
            <person name="Santos F.R."/>
            <person name="Vidigal T.H.D.A."/>
            <person name="Brescovit A.D."/>
            <person name="Santos A.J."/>
        </authorList>
    </citation>
    <scope>NUCLEOTIDE SEQUENCE</scope>
    <source>
        <strain evidence="2">LMG 23848T</strain>
    </source>
</reference>
<dbReference type="AlphaFoldDB" id="A0A0U5EZB4"/>
<keyword evidence="2" id="KW-0808">Transferase</keyword>
<dbReference type="InterPro" id="IPR050834">
    <property type="entry name" value="Glycosyltransf_2"/>
</dbReference>
<dbReference type="Gene3D" id="3.90.550.10">
    <property type="entry name" value="Spore Coat Polysaccharide Biosynthesis Protein SpsA, Chain A"/>
    <property type="match status" value="1"/>
</dbReference>
<reference evidence="4" key="2">
    <citation type="submission" date="2014-09" db="EMBL/GenBank/DDBJ databases">
        <authorList>
            <person name="Illeghems K.G."/>
        </authorList>
    </citation>
    <scope>NUCLEOTIDE SEQUENCE [LARGE SCALE GENOMIC DNA]</scope>
    <source>
        <strain evidence="4">LMG 23848T</strain>
    </source>
</reference>
<dbReference type="PANTHER" id="PTHR43685:SF2">
    <property type="entry name" value="GLYCOSYLTRANSFERASE 2-LIKE DOMAIN-CONTAINING PROTEIN"/>
    <property type="match status" value="1"/>
</dbReference>
<keyword evidence="2" id="KW-0328">Glycosyltransferase</keyword>
<name>A0A0U5EZB4_9PROT</name>
<evidence type="ECO:0000313" key="5">
    <source>
        <dbReference type="Proteomes" id="UP000657200"/>
    </source>
</evidence>
<dbReference type="GO" id="GO:0016757">
    <property type="term" value="F:glycosyltransferase activity"/>
    <property type="evidence" value="ECO:0007669"/>
    <property type="project" value="UniProtKB-KW"/>
</dbReference>
<dbReference type="EMBL" id="WOTE01000004">
    <property type="protein sequence ID" value="NHO39804.1"/>
    <property type="molecule type" value="Genomic_DNA"/>
</dbReference>
<dbReference type="EMBL" id="LN609302">
    <property type="protein sequence ID" value="CEF53286.1"/>
    <property type="molecule type" value="Genomic_DNA"/>
</dbReference>
<evidence type="ECO:0000259" key="1">
    <source>
        <dbReference type="Pfam" id="PF00535"/>
    </source>
</evidence>
<dbReference type="Proteomes" id="UP000068250">
    <property type="component" value="Chromosome I"/>
</dbReference>
<organism evidence="2 4">
    <name type="scientific">Acetobacter ghanensis</name>
    <dbReference type="NCBI Taxonomy" id="431306"/>
    <lineage>
        <taxon>Bacteria</taxon>
        <taxon>Pseudomonadati</taxon>
        <taxon>Pseudomonadota</taxon>
        <taxon>Alphaproteobacteria</taxon>
        <taxon>Acetobacterales</taxon>
        <taxon>Acetobacteraceae</taxon>
        <taxon>Acetobacter</taxon>
    </lineage>
</organism>
<dbReference type="CDD" id="cd00761">
    <property type="entry name" value="Glyco_tranf_GTA_type"/>
    <property type="match status" value="1"/>
</dbReference>
<sequence>MVKAQTSVSYKISAIITVYNAEEYFDTLIDNIRNQTKHIMQGYDVEVMIVDDCSTDATFARLQDVFRSYNHVKVIKTEQNGGAGHARNVGFRHSSGQYVLFLDSDDQYESNIFEKCLHALTLAQADIIFYQADRVDLTLNIEEKIHYPIFDQFRPYQIFSAMEVEGNIFDSATWWAWDRLFRRDFIAENHLEFQEIRLTNDLFFSAASFLVAPRIMYIDDVLLHHIENRKGSVSNSRSSSFACCLEALELLRVFLVKRGLWVPAKDHFYNYAITFLNWHLESISGPAFFPLYDQVKEFFQTNLNADANILFENSETLDRVLGSTALEYLEYLKSKFYIEKELLNKVNQYLIGRLQGN</sequence>
<evidence type="ECO:0000313" key="2">
    <source>
        <dbReference type="EMBL" id="CEF53286.1"/>
    </source>
</evidence>
<dbReference type="InterPro" id="IPR001173">
    <property type="entry name" value="Glyco_trans_2-like"/>
</dbReference>
<gene>
    <name evidence="2" type="ORF">AGA_131</name>
    <name evidence="3" type="ORF">GOB80_08945</name>
</gene>
<dbReference type="Pfam" id="PF00535">
    <property type="entry name" value="Glycos_transf_2"/>
    <property type="match status" value="1"/>
</dbReference>
<dbReference type="STRING" id="431306.AGA_131"/>
<dbReference type="Proteomes" id="UP000657200">
    <property type="component" value="Unassembled WGS sequence"/>
</dbReference>
<evidence type="ECO:0000313" key="3">
    <source>
        <dbReference type="EMBL" id="NHO39804.1"/>
    </source>
</evidence>
<dbReference type="OrthoDB" id="9783791at2"/>
<proteinExistence type="predicted"/>
<evidence type="ECO:0000313" key="4">
    <source>
        <dbReference type="Proteomes" id="UP000068250"/>
    </source>
</evidence>
<feature type="domain" description="Glycosyltransferase 2-like" evidence="1">
    <location>
        <begin position="13"/>
        <end position="145"/>
    </location>
</feature>
<dbReference type="EC" id="2.4.1.-" evidence="2"/>
<accession>A0A0U5EZB4</accession>
<keyword evidence="5" id="KW-1185">Reference proteome</keyword>